<evidence type="ECO:0000313" key="10">
    <source>
        <dbReference type="Proteomes" id="UP001162155"/>
    </source>
</evidence>
<dbReference type="InterPro" id="IPR000835">
    <property type="entry name" value="HTH_MarR-typ"/>
</dbReference>
<gene>
    <name evidence="9" type="ORF">JW322_15575</name>
</gene>
<evidence type="ECO:0000256" key="1">
    <source>
        <dbReference type="ARBA" id="ARBA00004496"/>
    </source>
</evidence>
<dbReference type="SMART" id="SM00347">
    <property type="entry name" value="HTH_MARR"/>
    <property type="match status" value="1"/>
</dbReference>
<evidence type="ECO:0000256" key="3">
    <source>
        <dbReference type="ARBA" id="ARBA00023125"/>
    </source>
</evidence>
<dbReference type="Pfam" id="PF22381">
    <property type="entry name" value="Staph_reg_Sar_Rot"/>
    <property type="match status" value="1"/>
</dbReference>
<accession>A0AA43DV77</accession>
<feature type="domain" description="HTH marR-type" evidence="8">
    <location>
        <begin position="19"/>
        <end position="151"/>
    </location>
</feature>
<dbReference type="InterPro" id="IPR036390">
    <property type="entry name" value="WH_DNA-bd_sf"/>
</dbReference>
<dbReference type="Proteomes" id="UP001162155">
    <property type="component" value="Unassembled WGS sequence"/>
</dbReference>
<dbReference type="GO" id="GO:0005737">
    <property type="term" value="C:cytoplasm"/>
    <property type="evidence" value="ECO:0007669"/>
    <property type="project" value="UniProtKB-SubCell"/>
</dbReference>
<comment type="subcellular location">
    <subcellularLocation>
        <location evidence="1">Cytoplasm</location>
    </subcellularLocation>
</comment>
<dbReference type="PANTHER" id="PTHR42756">
    <property type="entry name" value="TRANSCRIPTIONAL REGULATOR, MARR"/>
    <property type="match status" value="1"/>
</dbReference>
<evidence type="ECO:0000313" key="9">
    <source>
        <dbReference type="EMBL" id="MDH4623144.1"/>
    </source>
</evidence>
<dbReference type="InterPro" id="IPR055166">
    <property type="entry name" value="Transc_reg_Sar_Rot_HTH"/>
</dbReference>
<sequence>MSAFLQKSGTDGSSNVRLDDLLGYTVRRVQIRMSPHLAEQFHQYRLRPTQSSAMLVVEQCPGISQVVLARQLAVERSQIVHLLKKLGRRELVVKTRGTQDKRTNFLQLSNDGSALVERLKIVALASDGAICSGVSRAEKMHLHSLLLKLGGCRS</sequence>
<proteinExistence type="inferred from homology"/>
<dbReference type="PANTHER" id="PTHR42756:SF1">
    <property type="entry name" value="TRANSCRIPTIONAL REPRESSOR OF EMRAB OPERON"/>
    <property type="match status" value="1"/>
</dbReference>
<evidence type="ECO:0000256" key="5">
    <source>
        <dbReference type="ARBA" id="ARBA00046337"/>
    </source>
</evidence>
<keyword evidence="2" id="KW-0805">Transcription regulation</keyword>
<dbReference type="SUPFAM" id="SSF46785">
    <property type="entry name" value="Winged helix' DNA-binding domain"/>
    <property type="match status" value="1"/>
</dbReference>
<evidence type="ECO:0000256" key="4">
    <source>
        <dbReference type="ARBA" id="ARBA00023163"/>
    </source>
</evidence>
<reference evidence="9" key="1">
    <citation type="submission" date="2021-02" db="EMBL/GenBank/DDBJ databases">
        <title>Genome analysis of blister spot of apple pathogen from New York area.</title>
        <authorList>
            <person name="Kandel P."/>
            <person name="Hockett K.L."/>
            <person name="Santander R."/>
            <person name="Acimovic S."/>
        </authorList>
    </citation>
    <scope>NUCLEOTIDE SEQUENCE</scope>
    <source>
        <strain evidence="9">PSP1</strain>
    </source>
</reference>
<dbReference type="EMBL" id="JAFFRZ010000001">
    <property type="protein sequence ID" value="MDH4623144.1"/>
    <property type="molecule type" value="Genomic_DNA"/>
</dbReference>
<dbReference type="Gene3D" id="1.10.10.10">
    <property type="entry name" value="Winged helix-like DNA-binding domain superfamily/Winged helix DNA-binding domain"/>
    <property type="match status" value="1"/>
</dbReference>
<comment type="similarity">
    <text evidence="5">Belongs to the SarZ family.</text>
</comment>
<dbReference type="GO" id="GO:0003677">
    <property type="term" value="F:DNA binding"/>
    <property type="evidence" value="ECO:0007669"/>
    <property type="project" value="UniProtKB-KW"/>
</dbReference>
<dbReference type="PRINTS" id="PR00598">
    <property type="entry name" value="HTHMARR"/>
</dbReference>
<keyword evidence="3" id="KW-0238">DNA-binding</keyword>
<comment type="caution">
    <text evidence="9">The sequence shown here is derived from an EMBL/GenBank/DDBJ whole genome shotgun (WGS) entry which is preliminary data.</text>
</comment>
<protein>
    <recommendedName>
        <fullName evidence="6">HTH-type transcriptional regulator SarZ</fullName>
    </recommendedName>
    <alternativeName>
        <fullName evidence="7">Staphylococcal accessory regulator Z</fullName>
    </alternativeName>
</protein>
<evidence type="ECO:0000259" key="8">
    <source>
        <dbReference type="PROSITE" id="PS50995"/>
    </source>
</evidence>
<keyword evidence="4" id="KW-0804">Transcription</keyword>
<dbReference type="RefSeq" id="WP_044310633.1">
    <property type="nucleotide sequence ID" value="NZ_JAFFRY010000059.1"/>
</dbReference>
<dbReference type="PROSITE" id="PS50995">
    <property type="entry name" value="HTH_MARR_2"/>
    <property type="match status" value="1"/>
</dbReference>
<dbReference type="InterPro" id="IPR036388">
    <property type="entry name" value="WH-like_DNA-bd_sf"/>
</dbReference>
<evidence type="ECO:0000256" key="6">
    <source>
        <dbReference type="ARBA" id="ARBA00047188"/>
    </source>
</evidence>
<evidence type="ECO:0000256" key="7">
    <source>
        <dbReference type="ARBA" id="ARBA00047207"/>
    </source>
</evidence>
<organism evidence="9 10">
    <name type="scientific">Pseudomonas syringae pv. papulans</name>
    <dbReference type="NCBI Taxonomy" id="83963"/>
    <lineage>
        <taxon>Bacteria</taxon>
        <taxon>Pseudomonadati</taxon>
        <taxon>Pseudomonadota</taxon>
        <taxon>Gammaproteobacteria</taxon>
        <taxon>Pseudomonadales</taxon>
        <taxon>Pseudomonadaceae</taxon>
        <taxon>Pseudomonas</taxon>
        <taxon>Pseudomonas syringae</taxon>
    </lineage>
</organism>
<evidence type="ECO:0000256" key="2">
    <source>
        <dbReference type="ARBA" id="ARBA00023015"/>
    </source>
</evidence>
<dbReference type="AlphaFoldDB" id="A0AA43DV77"/>
<dbReference type="GO" id="GO:0003700">
    <property type="term" value="F:DNA-binding transcription factor activity"/>
    <property type="evidence" value="ECO:0007669"/>
    <property type="project" value="InterPro"/>
</dbReference>
<name>A0AA43DV77_PSESX</name>